<evidence type="ECO:0000313" key="2">
    <source>
        <dbReference type="EMBL" id="AFH42628.1"/>
    </source>
</evidence>
<dbReference type="Gene3D" id="3.40.50.2000">
    <property type="entry name" value="Glycogen Phosphorylase B"/>
    <property type="match status" value="2"/>
</dbReference>
<dbReference type="RefSeq" id="WP_014557777.1">
    <property type="nucleotide sequence ID" value="NC_017461.1"/>
</dbReference>
<dbReference type="GO" id="GO:0006487">
    <property type="term" value="P:protein N-linked glycosylation"/>
    <property type="evidence" value="ECO:0007669"/>
    <property type="project" value="TreeGrafter"/>
</dbReference>
<dbReference type="PANTHER" id="PTHR45919:SF1">
    <property type="entry name" value="GDP-MAN:MAN(3)GLCNAC(2)-PP-DOL ALPHA-1,2-MANNOSYLTRANSFERASE"/>
    <property type="match status" value="1"/>
</dbReference>
<organism evidence="2 3">
    <name type="scientific">Fervidicoccus fontis (strain DSM 19380 / JCM 18336 / VKM B-2539 / Kam940)</name>
    <dbReference type="NCBI Taxonomy" id="1163730"/>
    <lineage>
        <taxon>Archaea</taxon>
        <taxon>Thermoproteota</taxon>
        <taxon>Thermoprotei</taxon>
        <taxon>Fervidicoccales</taxon>
        <taxon>Fervidicoccaceae</taxon>
        <taxon>Fervidicoccus</taxon>
    </lineage>
</organism>
<protein>
    <submittedName>
        <fullName evidence="2">Glycosyltransferase, family 4</fullName>
    </submittedName>
</protein>
<dbReference type="Proteomes" id="UP000007391">
    <property type="component" value="Chromosome"/>
</dbReference>
<dbReference type="Pfam" id="PF00534">
    <property type="entry name" value="Glycos_transf_1"/>
    <property type="match status" value="1"/>
</dbReference>
<reference evidence="2 3" key="2">
    <citation type="journal article" date="2014" name="Extremophiles">
        <title>Analysis of the complete genome of Fervidococcus fontis confirms the distinct phylogenetic position of the order Fervidicoccales and suggests its environmental function.</title>
        <authorList>
            <person name="Lebedinsky A.V."/>
            <person name="Mardanov A.V."/>
            <person name="Kublanov I.V."/>
            <person name="Gumerov V.M."/>
            <person name="Beletsky A.V."/>
            <person name="Perevalova A.A."/>
            <person name="Bidzhieva S.Kh."/>
            <person name="Bonch-Osmolovskaya E.A."/>
            <person name="Skryabin K.G."/>
            <person name="Ravin N.V."/>
        </authorList>
    </citation>
    <scope>NUCLEOTIDE SEQUENCE [LARGE SCALE GENOMIC DNA]</scope>
    <source>
        <strain evidence="3">DSM 19380 / VKM B-2539 / Kam940</strain>
    </source>
</reference>
<dbReference type="HOGENOM" id="CLU_017896_3_0_2"/>
<reference evidence="3" key="1">
    <citation type="submission" date="2012-03" db="EMBL/GenBank/DDBJ databases">
        <title>Fervidicoccus fontis complete genome analysis confirms its distinct phylogenetic position and predicts its environmental function.</title>
        <authorList>
            <person name="Lebedinsky A.V."/>
            <person name="Mardanov A.V."/>
            <person name="Gumerov V.M."/>
            <person name="Beletsky A.V."/>
            <person name="Kublanov I.V."/>
            <person name="Perevalova A.A."/>
            <person name="Bonch-Osmolovskaya E.A."/>
            <person name="Ravin N.V."/>
            <person name="Skryabin K.G."/>
        </authorList>
    </citation>
    <scope>NUCLEOTIDE SEQUENCE [LARGE SCALE GENOMIC DNA]</scope>
    <source>
        <strain evidence="3">DSM 19380 / VKM B-2539 / Kam940</strain>
    </source>
</reference>
<dbReference type="GO" id="GO:0016020">
    <property type="term" value="C:membrane"/>
    <property type="evidence" value="ECO:0007669"/>
    <property type="project" value="TreeGrafter"/>
</dbReference>
<proteinExistence type="predicted"/>
<evidence type="ECO:0000259" key="1">
    <source>
        <dbReference type="Pfam" id="PF00534"/>
    </source>
</evidence>
<dbReference type="STRING" id="1163730.FFONT_0638"/>
<dbReference type="CDD" id="cd03801">
    <property type="entry name" value="GT4_PimA-like"/>
    <property type="match status" value="1"/>
</dbReference>
<dbReference type="InterPro" id="IPR001296">
    <property type="entry name" value="Glyco_trans_1"/>
</dbReference>
<name>I0A0X1_FERFK</name>
<dbReference type="GO" id="GO:0004377">
    <property type="term" value="F:GDP-Man:Man(3)GlcNAc(2)-PP-Dol alpha-1,2-mannosyltransferase activity"/>
    <property type="evidence" value="ECO:0007669"/>
    <property type="project" value="InterPro"/>
</dbReference>
<dbReference type="OrthoDB" id="132546at2157"/>
<dbReference type="FunCoup" id="I0A0X1">
    <property type="interactions" value="72"/>
</dbReference>
<dbReference type="KEGG" id="ffo:FFONT_0638"/>
<dbReference type="EMBL" id="CP003423">
    <property type="protein sequence ID" value="AFH42628.1"/>
    <property type="molecule type" value="Genomic_DNA"/>
</dbReference>
<accession>I0A0X1</accession>
<gene>
    <name evidence="2" type="ordered locus">FFONT_0638</name>
</gene>
<evidence type="ECO:0000313" key="3">
    <source>
        <dbReference type="Proteomes" id="UP000007391"/>
    </source>
</evidence>
<sequence>MKIAVIHDSLNNGGGAERLAVYMAKTLSESGYDVYLVTMEKTNWLRLRGIMGDDVESYFKGEVIIPYLKLPLSLYDRFNAWLIRDIVAFSLKVRSRYDLTIVTKQYGIPILADIAYIHFPDFYPGVESLYYPERYVKNTFLRIYSMPYRLILKALLELYKVIDYRPLILTNSSFSKAVIERWLRTPAIVLYPPVNVEKYLKYSSNKQRDNLVVSIGRIERAKGLHVIPYVAKETSGIKYAIVGLVSDHKYLAEINELIKKLNVEDKVKILNNLNEDKKLKILSRAKVYFHPMKYEHFGISIIEAMAAGLVPVVNRMSGSWSDIIKFGKYGLGCDGQDDCANMITYAVNKYDQLSKIATMRVRYFNYERFKDNLTRILKKFS</sequence>
<feature type="domain" description="Glycosyl transferase family 1" evidence="1">
    <location>
        <begin position="203"/>
        <end position="350"/>
    </location>
</feature>
<dbReference type="SUPFAM" id="SSF53756">
    <property type="entry name" value="UDP-Glycosyltransferase/glycogen phosphorylase"/>
    <property type="match status" value="1"/>
</dbReference>
<dbReference type="GeneID" id="12449717"/>
<dbReference type="PANTHER" id="PTHR45919">
    <property type="entry name" value="GDP-MAN:MAN(3)GLCNAC(2)-PP-DOL ALPHA-1,2-MANNOSYLTRANSFERASE"/>
    <property type="match status" value="1"/>
</dbReference>
<dbReference type="AlphaFoldDB" id="I0A0X1"/>
<keyword evidence="3" id="KW-1185">Reference proteome</keyword>
<dbReference type="InterPro" id="IPR038013">
    <property type="entry name" value="ALG11"/>
</dbReference>
<keyword evidence="2" id="KW-0808">Transferase</keyword>
<dbReference type="eggNOG" id="arCOG01411">
    <property type="taxonomic scope" value="Archaea"/>
</dbReference>
<dbReference type="InParanoid" id="I0A0X1"/>